<keyword evidence="1" id="KW-0802">TPR repeat</keyword>
<evidence type="ECO:0000313" key="3">
    <source>
        <dbReference type="EMBL" id="RNF16084.1"/>
    </source>
</evidence>
<dbReference type="PANTHER" id="PTHR23082">
    <property type="entry name" value="TRANSCRIPTION INITIATION FACTOR IIIC TFIIIC , POLYPEPTIDE 3-RELATED"/>
    <property type="match status" value="1"/>
</dbReference>
<feature type="region of interest" description="Disordered" evidence="2">
    <location>
        <begin position="1"/>
        <end position="29"/>
    </location>
</feature>
<dbReference type="InterPro" id="IPR019734">
    <property type="entry name" value="TPR_rpt"/>
</dbReference>
<dbReference type="AlphaFoldDB" id="A0A422PEF2"/>
<proteinExistence type="predicted"/>
<dbReference type="RefSeq" id="XP_029227683.1">
    <property type="nucleotide sequence ID" value="XM_029372303.1"/>
</dbReference>
<feature type="compositionally biased region" description="Polar residues" evidence="2">
    <location>
        <begin position="812"/>
        <end position="821"/>
    </location>
</feature>
<dbReference type="Proteomes" id="UP000284403">
    <property type="component" value="Unassembled WGS sequence"/>
</dbReference>
<sequence>MASAQDDAALGVTERHTEPKQRRRPRTSAFSSVELHERFEQHVAQAQNLFLQNDKDGAEREATLALRIHPTDHLFALLAVIADSKGQRDRASDFRLLQAFLAKDTVLWEELLHEFLQEELYYKSAVCLQRLSALETKDKTRYRTLQLQLADLYIGLGEFKRAANILVPLWNGSRCRDFEVFALLSSLFFQLGRWNSLHRLIESSLKNTFRSTAAVDTERRPIDAAAANASAGGDGEALAPAPAPAPPASQAKRRTSKRVRFFGDDEKDEGTDGDATIPVAATAEEVAGAAQRQPGTEADSAPRAVADSSPPPGEEDEFDFSSLAGGGGGPKTLETAPSMVVNSLYGDTIELRTPTAKRNFLTLVNVHAELLNEEGKFLDTVRLLEFTAGCLQVPLLELPPELLVRLGVAYAFLGGFEQQCREVFQHLVYTCPMAEYGDVLYDAAIALQHVGLHVEAHMLFQTLRRYHEFCLSSLTNGATAGDGNGNGAEDAKELRGADEEEVAEVKTVFAASLFAEGQCEASLGNSEVAYNDFCRVLEVDPAHLQARLALGRMYMYEMKDTDRAVAVLTPREDEQPLERIQLAAELVRVFARAEKHVEAIALGVSIFELIFSGEEGGDAESVAPGSSRRSAAALSMPTLSRASSAILPPAAIADIVNGPRLGSAASSVGRLSHTLATSIKAASAVFRTSLARRGYAPLTNSVYGASAAASTAAGWVRADEEERLKDSSTIFRFNRTRKRLKRPRLASQEEQARGPHTGSDAEAEVKQEPQHGDGDEKQTWQAKKRQRVEEVTHRGADSFWREQKEEGKAGEETTNNYNQHGDTVRLSGEGEAERPPPAVCGQEKEEAEEERDLAELEEEAMLHGNEDDDTATQYELPSLEEVSRQFDDPAMQELFMKASSNEVTIAPRNPWEPNLPAPSPMGAAGGAAAAGGGGGLGAGPFAASALRVTVRDALGVLGRVGFVELAVTVINCYSAIGKFTEAKEFAFLVLMRCPRTSVFRHAGVLERPLRLAVLRAALASKESEDAYRVGVRLLQEHCSEAEKEQVVELLFGVLNRVGDGSAVLLRLVADRNKADPQMLVLLGNRYFLRRSYVHALNLYLAAAQRRPSDVLVCFLIGLSYLLISHQKKIRAREACVVAGWHYLSRYQELARAVDARRAGEAVYNCARALQYLGLHHLAVPLYEQVAYEFGVPEHCTVALQRAARFNLYFTYRWRTGNAALAMAALHQPQGAKMNTSPLDSPAPV</sequence>
<evidence type="ECO:0000313" key="4">
    <source>
        <dbReference type="Proteomes" id="UP000284403"/>
    </source>
</evidence>
<dbReference type="EMBL" id="MKKU01000305">
    <property type="protein sequence ID" value="RNF16084.1"/>
    <property type="molecule type" value="Genomic_DNA"/>
</dbReference>
<dbReference type="GeneID" id="40319015"/>
<feature type="repeat" description="TPR" evidence="1">
    <location>
        <begin position="510"/>
        <end position="543"/>
    </location>
</feature>
<dbReference type="InterPro" id="IPR039340">
    <property type="entry name" value="Tfc4/TFIIIC-102/Sfc4"/>
</dbReference>
<evidence type="ECO:0000256" key="1">
    <source>
        <dbReference type="PROSITE-ProRule" id="PRU00339"/>
    </source>
</evidence>
<dbReference type="PROSITE" id="PS50005">
    <property type="entry name" value="TPR"/>
    <property type="match status" value="1"/>
</dbReference>
<gene>
    <name evidence="3" type="ORF">Tco025E_05404</name>
</gene>
<feature type="region of interest" description="Disordered" evidence="2">
    <location>
        <begin position="227"/>
        <end position="334"/>
    </location>
</feature>
<dbReference type="PANTHER" id="PTHR23082:SF0">
    <property type="entry name" value="GENERAL TRANSCRIPTION FACTOR 3C POLYPEPTIDE 3"/>
    <property type="match status" value="1"/>
</dbReference>
<feature type="compositionally biased region" description="Basic residues" evidence="2">
    <location>
        <begin position="251"/>
        <end position="260"/>
    </location>
</feature>
<dbReference type="InterPro" id="IPR011990">
    <property type="entry name" value="TPR-like_helical_dom_sf"/>
</dbReference>
<accession>A0A422PEF2</accession>
<evidence type="ECO:0000256" key="2">
    <source>
        <dbReference type="SAM" id="MobiDB-lite"/>
    </source>
</evidence>
<reference evidence="3 4" key="1">
    <citation type="journal article" date="2018" name="BMC Genomics">
        <title>Genomic comparison of Trypanosoma conorhini and Trypanosoma rangeli to Trypanosoma cruzi strains of high and low virulence.</title>
        <authorList>
            <person name="Bradwell K.R."/>
            <person name="Koparde V.N."/>
            <person name="Matveyev A.V."/>
            <person name="Serrano M.G."/>
            <person name="Alves J.M."/>
            <person name="Parikh H."/>
            <person name="Huang B."/>
            <person name="Lee V."/>
            <person name="Espinosa-Alvarez O."/>
            <person name="Ortiz P.A."/>
            <person name="Costa-Martins A.G."/>
            <person name="Teixeira M.M."/>
            <person name="Buck G.A."/>
        </authorList>
    </citation>
    <scope>NUCLEOTIDE SEQUENCE [LARGE SCALE GENOMIC DNA]</scope>
    <source>
        <strain evidence="3 4">025E</strain>
    </source>
</reference>
<dbReference type="Gene3D" id="1.25.40.10">
    <property type="entry name" value="Tetratricopeptide repeat domain"/>
    <property type="match status" value="1"/>
</dbReference>
<protein>
    <submittedName>
        <fullName evidence="3">Uncharacterized protein</fullName>
    </submittedName>
</protein>
<feature type="compositionally biased region" description="Low complexity" evidence="2">
    <location>
        <begin position="227"/>
        <end position="240"/>
    </location>
</feature>
<feature type="compositionally biased region" description="Basic and acidic residues" evidence="2">
    <location>
        <begin position="787"/>
        <end position="811"/>
    </location>
</feature>
<dbReference type="SUPFAM" id="SSF48452">
    <property type="entry name" value="TPR-like"/>
    <property type="match status" value="1"/>
</dbReference>
<organism evidence="3 4">
    <name type="scientific">Trypanosoma conorhini</name>
    <dbReference type="NCBI Taxonomy" id="83891"/>
    <lineage>
        <taxon>Eukaryota</taxon>
        <taxon>Discoba</taxon>
        <taxon>Euglenozoa</taxon>
        <taxon>Kinetoplastea</taxon>
        <taxon>Metakinetoplastina</taxon>
        <taxon>Trypanosomatida</taxon>
        <taxon>Trypanosomatidae</taxon>
        <taxon>Trypanosoma</taxon>
    </lineage>
</organism>
<dbReference type="SMART" id="SM00028">
    <property type="entry name" value="TPR"/>
    <property type="match status" value="4"/>
</dbReference>
<dbReference type="GO" id="GO:0000127">
    <property type="term" value="C:transcription factor TFIIIC complex"/>
    <property type="evidence" value="ECO:0007669"/>
    <property type="project" value="TreeGrafter"/>
</dbReference>
<feature type="region of interest" description="Disordered" evidence="2">
    <location>
        <begin position="741"/>
        <end position="849"/>
    </location>
</feature>
<dbReference type="GO" id="GO:0006383">
    <property type="term" value="P:transcription by RNA polymerase III"/>
    <property type="evidence" value="ECO:0007669"/>
    <property type="project" value="InterPro"/>
</dbReference>
<dbReference type="OrthoDB" id="9991317at2759"/>
<name>A0A422PEF2_9TRYP</name>
<feature type="compositionally biased region" description="Basic and acidic residues" evidence="2">
    <location>
        <begin position="763"/>
        <end position="778"/>
    </location>
</feature>
<keyword evidence="4" id="KW-1185">Reference proteome</keyword>
<comment type="caution">
    <text evidence="3">The sequence shown here is derived from an EMBL/GenBank/DDBJ whole genome shotgun (WGS) entry which is preliminary data.</text>
</comment>
<feature type="compositionally biased region" description="Low complexity" evidence="2">
    <location>
        <begin position="279"/>
        <end position="290"/>
    </location>
</feature>